<dbReference type="EMBL" id="CAACVS010000135">
    <property type="protein sequence ID" value="VEU37628.1"/>
    <property type="molecule type" value="Genomic_DNA"/>
</dbReference>
<keyword evidence="2" id="KW-1185">Reference proteome</keyword>
<name>A0A448Z6H9_9STRA</name>
<evidence type="ECO:0000313" key="1">
    <source>
        <dbReference type="EMBL" id="VEU37628.1"/>
    </source>
</evidence>
<dbReference type="Proteomes" id="UP000291116">
    <property type="component" value="Unassembled WGS sequence"/>
</dbReference>
<protein>
    <submittedName>
        <fullName evidence="1">Uncharacterized protein</fullName>
    </submittedName>
</protein>
<sequence length="359" mass="39726">MRIGGNAVAFRTFRSAAGIRTGTADALASAAASRAPFCKTIDRAVAILSNPSPRRAWTQQSSTTTPTCTTSRSRRWFRVGGSGIQHQHQHLRGVDSVWAKRAAAAAAIAASGVACVCLGTRERHGLPASNGHHRNRRGTTPLVAIPAASDQESRTLDPPEPGAPVRAYIATSTSPAAPRRRDTLRVQLGGSSVVLVDHHSSGEGTTSRPVAHDASVPLVLPEDEATISPFLYCLMSQAKLVRIREEDQERTHLPIGLPGFACAHCCKGCSGDSQSHSRKRWSRIFPTDRRTLPSRVRKQLYRHIQRCERCPLEVKLELRRLKKMEDESTTWKGKHNKISREERLFFKKLWFRMGHKEEL</sequence>
<gene>
    <name evidence="1" type="ORF">PSNMU_V1.4_AUG-EV-PASAV3_0044330</name>
</gene>
<dbReference type="AlphaFoldDB" id="A0A448Z6H9"/>
<proteinExistence type="predicted"/>
<organism evidence="1 2">
    <name type="scientific">Pseudo-nitzschia multistriata</name>
    <dbReference type="NCBI Taxonomy" id="183589"/>
    <lineage>
        <taxon>Eukaryota</taxon>
        <taxon>Sar</taxon>
        <taxon>Stramenopiles</taxon>
        <taxon>Ochrophyta</taxon>
        <taxon>Bacillariophyta</taxon>
        <taxon>Bacillariophyceae</taxon>
        <taxon>Bacillariophycidae</taxon>
        <taxon>Bacillariales</taxon>
        <taxon>Bacillariaceae</taxon>
        <taxon>Pseudo-nitzschia</taxon>
    </lineage>
</organism>
<reference evidence="1 2" key="1">
    <citation type="submission" date="2019-01" db="EMBL/GenBank/DDBJ databases">
        <authorList>
            <person name="Ferrante I. M."/>
        </authorList>
    </citation>
    <scope>NUCLEOTIDE SEQUENCE [LARGE SCALE GENOMIC DNA]</scope>
    <source>
        <strain evidence="1 2">B856</strain>
    </source>
</reference>
<evidence type="ECO:0000313" key="2">
    <source>
        <dbReference type="Proteomes" id="UP000291116"/>
    </source>
</evidence>
<accession>A0A448Z6H9</accession>
<dbReference type="OrthoDB" id="10638718at2759"/>